<reference evidence="2" key="1">
    <citation type="journal article" date="2020" name="Stud. Mycol.">
        <title>101 Dothideomycetes genomes: a test case for predicting lifestyles and emergence of pathogens.</title>
        <authorList>
            <person name="Haridas S."/>
            <person name="Albert R."/>
            <person name="Binder M."/>
            <person name="Bloem J."/>
            <person name="Labutti K."/>
            <person name="Salamov A."/>
            <person name="Andreopoulos B."/>
            <person name="Baker S."/>
            <person name="Barry K."/>
            <person name="Bills G."/>
            <person name="Bluhm B."/>
            <person name="Cannon C."/>
            <person name="Castanera R."/>
            <person name="Culley D."/>
            <person name="Daum C."/>
            <person name="Ezra D."/>
            <person name="Gonzalez J."/>
            <person name="Henrissat B."/>
            <person name="Kuo A."/>
            <person name="Liang C."/>
            <person name="Lipzen A."/>
            <person name="Lutzoni F."/>
            <person name="Magnuson J."/>
            <person name="Mondo S."/>
            <person name="Nolan M."/>
            <person name="Ohm R."/>
            <person name="Pangilinan J."/>
            <person name="Park H.-J."/>
            <person name="Ramirez L."/>
            <person name="Alfaro M."/>
            <person name="Sun H."/>
            <person name="Tritt A."/>
            <person name="Yoshinaga Y."/>
            <person name="Zwiers L.-H."/>
            <person name="Turgeon B."/>
            <person name="Goodwin S."/>
            <person name="Spatafora J."/>
            <person name="Crous P."/>
            <person name="Grigoriev I."/>
        </authorList>
    </citation>
    <scope>NUCLEOTIDE SEQUENCE</scope>
    <source>
        <strain evidence="2">CBS 379.55</strain>
    </source>
</reference>
<evidence type="ECO:0000313" key="3">
    <source>
        <dbReference type="Proteomes" id="UP000800097"/>
    </source>
</evidence>
<sequence>MFVDVSVDANPKECDKTAGTKGKRRGPFQSAEQRELTALTRKMGACIRCSIHRIRCELDEQNPTGCCRACRQAIQGRPLWIPCLRYKITDSELLDNAERPRPTWTSRWKRMEMIDITNWASDEIKTIKVTQGVGNTWYALKVRQFVPVEGDALARRWVADGQKQEFMCTPYAVADMREAGRVLSAFSESTLKDALKFWLANGDTLLAKTYLMAYRYSFTAENEDDRLLLKSTMRLWGASRMMSRSAWICGEETLGMTTRDYGPNSPSTNRILMPPVFSAQMEIIFVAMILEPTKKEVLSRLKALIQDNTRNRRSWLAIYLCVFLLLHSCALLTARDNERARLQGVSERFYRPRVIEELHNGAKILLAYFHFCNRGSYPLYMDWTSEDQMFLAGLKKEQAEFLQFTVQEYKKKAPHFERILENNVYEDPYYFIAQMYERDWKPRHTKHTL</sequence>
<organism evidence="2 3">
    <name type="scientific">Westerdykella ornata</name>
    <dbReference type="NCBI Taxonomy" id="318751"/>
    <lineage>
        <taxon>Eukaryota</taxon>
        <taxon>Fungi</taxon>
        <taxon>Dikarya</taxon>
        <taxon>Ascomycota</taxon>
        <taxon>Pezizomycotina</taxon>
        <taxon>Dothideomycetes</taxon>
        <taxon>Pleosporomycetidae</taxon>
        <taxon>Pleosporales</taxon>
        <taxon>Sporormiaceae</taxon>
        <taxon>Westerdykella</taxon>
    </lineage>
</organism>
<dbReference type="InterPro" id="IPR052973">
    <property type="entry name" value="Fungal_sec-metab_reg_TF"/>
</dbReference>
<dbReference type="OrthoDB" id="3474066at2759"/>
<evidence type="ECO:0000313" key="2">
    <source>
        <dbReference type="EMBL" id="KAF2279311.1"/>
    </source>
</evidence>
<dbReference type="EMBL" id="ML986486">
    <property type="protein sequence ID" value="KAF2279311.1"/>
    <property type="molecule type" value="Genomic_DNA"/>
</dbReference>
<protein>
    <recommendedName>
        <fullName evidence="4">Zn(2)-C6 fungal-type domain-containing protein</fullName>
    </recommendedName>
</protein>
<name>A0A6A6JRR2_WESOR</name>
<keyword evidence="3" id="KW-1185">Reference proteome</keyword>
<accession>A0A6A6JRR2</accession>
<evidence type="ECO:0000256" key="1">
    <source>
        <dbReference type="SAM" id="MobiDB-lite"/>
    </source>
</evidence>
<proteinExistence type="predicted"/>
<dbReference type="RefSeq" id="XP_033656850.1">
    <property type="nucleotide sequence ID" value="XM_033795224.1"/>
</dbReference>
<dbReference type="PANTHER" id="PTHR35392">
    <property type="entry name" value="ZN(II)2CYS6 TRANSCRIPTION FACTOR (EUROFUNG)-RELATED-RELATED"/>
    <property type="match status" value="1"/>
</dbReference>
<feature type="region of interest" description="Disordered" evidence="1">
    <location>
        <begin position="1"/>
        <end position="30"/>
    </location>
</feature>
<gene>
    <name evidence="2" type="ORF">EI97DRAFT_370279</name>
</gene>
<dbReference type="PANTHER" id="PTHR35392:SF3">
    <property type="entry name" value="ZN(2)-C6 FUNGAL-TYPE DOMAIN-CONTAINING PROTEIN"/>
    <property type="match status" value="1"/>
</dbReference>
<evidence type="ECO:0008006" key="4">
    <source>
        <dbReference type="Google" id="ProtNLM"/>
    </source>
</evidence>
<dbReference type="Proteomes" id="UP000800097">
    <property type="component" value="Unassembled WGS sequence"/>
</dbReference>
<dbReference type="GeneID" id="54548399"/>
<dbReference type="AlphaFoldDB" id="A0A6A6JRR2"/>